<evidence type="ECO:0000313" key="1">
    <source>
        <dbReference type="EMBL" id="ASJ08450.1"/>
    </source>
</evidence>
<accession>A0A2Z2MX12</accession>
<dbReference type="OrthoDB" id="99802at2157"/>
<name>A0A2Z2MX12_9EURY</name>
<dbReference type="AlphaFoldDB" id="A0A2Z2MX12"/>
<proteinExistence type="predicted"/>
<dbReference type="EMBL" id="CP015103">
    <property type="protein sequence ID" value="ASJ08450.1"/>
    <property type="molecule type" value="Genomic_DNA"/>
</dbReference>
<protein>
    <recommendedName>
        <fullName evidence="3">Multidrug transporter</fullName>
    </recommendedName>
</protein>
<keyword evidence="2" id="KW-1185">Reference proteome</keyword>
<evidence type="ECO:0008006" key="3">
    <source>
        <dbReference type="Google" id="ProtNLM"/>
    </source>
</evidence>
<evidence type="ECO:0000313" key="2">
    <source>
        <dbReference type="Proteomes" id="UP000250125"/>
    </source>
</evidence>
<sequence length="126" mass="13898">MAKVRIHALVILLLLVAAGAIIYTWRPLEGRSYQDSYTQAGATYAEALPSNSHITGYIEARYPFSVYVVNSDSGYFEGINGSDVVMSWENVTEVDLNFTTSNGTQYLVIKNGNVSQRIGVVINSKR</sequence>
<dbReference type="RefSeq" id="WP_088855687.1">
    <property type="nucleotide sequence ID" value="NZ_CP015103.1"/>
</dbReference>
<organism evidence="1 2">
    <name type="scientific">Thermococcus siculi</name>
    <dbReference type="NCBI Taxonomy" id="72803"/>
    <lineage>
        <taxon>Archaea</taxon>
        <taxon>Methanobacteriati</taxon>
        <taxon>Methanobacteriota</taxon>
        <taxon>Thermococci</taxon>
        <taxon>Thermococcales</taxon>
        <taxon>Thermococcaceae</taxon>
        <taxon>Thermococcus</taxon>
    </lineage>
</organism>
<dbReference type="KEGG" id="tsl:A3L11_04065"/>
<dbReference type="GeneID" id="33317385"/>
<gene>
    <name evidence="1" type="ORF">A3L11_04065</name>
</gene>
<dbReference type="Proteomes" id="UP000250125">
    <property type="component" value="Chromosome"/>
</dbReference>
<reference evidence="1 2" key="1">
    <citation type="submission" date="2016-04" db="EMBL/GenBank/DDBJ databases">
        <title>Complete genome sequence of Thermococcus siculi type strain RG-20.</title>
        <authorList>
            <person name="Oger P.M."/>
        </authorList>
    </citation>
    <scope>NUCLEOTIDE SEQUENCE [LARGE SCALE GENOMIC DNA]</scope>
    <source>
        <strain evidence="1 2">RG-20</strain>
    </source>
</reference>